<comment type="caution">
    <text evidence="1">The sequence shown here is derived from an EMBL/GenBank/DDBJ whole genome shotgun (WGS) entry which is preliminary data.</text>
</comment>
<protein>
    <submittedName>
        <fullName evidence="1">Uncharacterized protein</fullName>
    </submittedName>
</protein>
<name>A0AA43RKN9_9ACTN</name>
<dbReference type="EMBL" id="JAUMVS010000212">
    <property type="protein sequence ID" value="MDO4842556.1"/>
    <property type="molecule type" value="Genomic_DNA"/>
</dbReference>
<proteinExistence type="predicted"/>
<dbReference type="Proteomes" id="UP001168575">
    <property type="component" value="Unassembled WGS sequence"/>
</dbReference>
<evidence type="ECO:0000313" key="1">
    <source>
        <dbReference type="EMBL" id="MDO4842556.1"/>
    </source>
</evidence>
<feature type="non-terminal residue" evidence="1">
    <location>
        <position position="1"/>
    </location>
</feature>
<reference evidence="1" key="1">
    <citation type="submission" date="2023-07" db="EMBL/GenBank/DDBJ databases">
        <title>Between Cages and Wild: Unraveling the Impact of Captivity on Animal Microbiomes and Antimicrobial Resistance.</title>
        <authorList>
            <person name="Schmartz G.P."/>
            <person name="Rehner J."/>
            <person name="Schuff M.J."/>
            <person name="Becker S.L."/>
            <person name="Kravczyk M."/>
            <person name="Gurevich A."/>
            <person name="Francke R."/>
            <person name="Mueller R."/>
            <person name="Keller V."/>
            <person name="Keller A."/>
        </authorList>
    </citation>
    <scope>NUCLEOTIDE SEQUENCE</scope>
    <source>
        <strain evidence="1">S12M_St_49</strain>
    </source>
</reference>
<gene>
    <name evidence="1" type="ORF">Q3982_07780</name>
</gene>
<evidence type="ECO:0000313" key="2">
    <source>
        <dbReference type="Proteomes" id="UP001168575"/>
    </source>
</evidence>
<keyword evidence="2" id="KW-1185">Reference proteome</keyword>
<organism evidence="1 2">
    <name type="scientific">Phoenicibacter congonensis</name>
    <dbReference type="NCBI Taxonomy" id="1944646"/>
    <lineage>
        <taxon>Bacteria</taxon>
        <taxon>Bacillati</taxon>
        <taxon>Actinomycetota</taxon>
        <taxon>Coriobacteriia</taxon>
        <taxon>Eggerthellales</taxon>
        <taxon>Eggerthellaceae</taxon>
        <taxon>Phoenicibacter</taxon>
    </lineage>
</organism>
<sequence length="133" mass="15537">SMEEVRKLYEYDRKDHPERYWLIDSDRNTDASKPFGLSEENPVIVTTVAVAYECLNMLTKDGFPVEYERIGSMDGPNGIMDKYKVRVPFDSNEYMIYIDPYGSYNSVDAPEGFELDLFRDFDDEPGYDEKPEE</sequence>
<dbReference type="AlphaFoldDB" id="A0AA43RKN9"/>
<accession>A0AA43RKN9</accession>